<protein>
    <submittedName>
        <fullName evidence="1">Uncharacterized protein</fullName>
    </submittedName>
</protein>
<comment type="caution">
    <text evidence="1">The sequence shown here is derived from an EMBL/GenBank/DDBJ whole genome shotgun (WGS) entry which is preliminary data.</text>
</comment>
<proteinExistence type="predicted"/>
<keyword evidence="2" id="KW-1185">Reference proteome</keyword>
<dbReference type="AlphaFoldDB" id="A0A8H4IXS5"/>
<dbReference type="Proteomes" id="UP000572817">
    <property type="component" value="Unassembled WGS sequence"/>
</dbReference>
<name>A0A8H4IXS5_9PEZI</name>
<evidence type="ECO:0000313" key="1">
    <source>
        <dbReference type="EMBL" id="KAF4308287.1"/>
    </source>
</evidence>
<reference evidence="1" key="1">
    <citation type="submission" date="2020-04" db="EMBL/GenBank/DDBJ databases">
        <title>Genome Assembly and Annotation of Botryosphaeria dothidea sdau 11-99, a Latent Pathogen of Apple Fruit Ring Rot in China.</title>
        <authorList>
            <person name="Yu C."/>
            <person name="Diao Y."/>
            <person name="Lu Q."/>
            <person name="Zhao J."/>
            <person name="Cui S."/>
            <person name="Peng C."/>
            <person name="He B."/>
            <person name="Liu H."/>
        </authorList>
    </citation>
    <scope>NUCLEOTIDE SEQUENCE [LARGE SCALE GENOMIC DNA]</scope>
    <source>
        <strain evidence="1">Sdau11-99</strain>
    </source>
</reference>
<organism evidence="1 2">
    <name type="scientific">Botryosphaeria dothidea</name>
    <dbReference type="NCBI Taxonomy" id="55169"/>
    <lineage>
        <taxon>Eukaryota</taxon>
        <taxon>Fungi</taxon>
        <taxon>Dikarya</taxon>
        <taxon>Ascomycota</taxon>
        <taxon>Pezizomycotina</taxon>
        <taxon>Dothideomycetes</taxon>
        <taxon>Dothideomycetes incertae sedis</taxon>
        <taxon>Botryosphaeriales</taxon>
        <taxon>Botryosphaeriaceae</taxon>
        <taxon>Botryosphaeria</taxon>
    </lineage>
</organism>
<dbReference type="OrthoDB" id="5422698at2759"/>
<accession>A0A8H4IXS5</accession>
<dbReference type="EMBL" id="WWBZ02000022">
    <property type="protein sequence ID" value="KAF4308287.1"/>
    <property type="molecule type" value="Genomic_DNA"/>
</dbReference>
<evidence type="ECO:0000313" key="2">
    <source>
        <dbReference type="Proteomes" id="UP000572817"/>
    </source>
</evidence>
<gene>
    <name evidence="1" type="ORF">GTA08_BOTSDO03552</name>
</gene>
<sequence>MTQRQKLRGDNDAYYCGPPPREQLFEIEEFDVAPSPPTADHRFFAFLQGWAPDVPNLNDSIMRLTAKKGDDEPFVLEEKLVNYPQIVLRQKGEYTRELKPGRNELVADYVILGMFLETGDYSFTAEARLPDGRVLFCFESSLFLEGKKSS</sequence>